<dbReference type="InterPro" id="IPR021153">
    <property type="entry name" value="HrcA_C"/>
</dbReference>
<evidence type="ECO:0000259" key="8">
    <source>
        <dbReference type="Pfam" id="PF03444"/>
    </source>
</evidence>
<feature type="domain" description="Heat-inducible transcription repressor HrcA C-terminal" evidence="7">
    <location>
        <begin position="104"/>
        <end position="323"/>
    </location>
</feature>
<dbReference type="Proteomes" id="UP000199520">
    <property type="component" value="Unassembled WGS sequence"/>
</dbReference>
<dbReference type="Pfam" id="PF01628">
    <property type="entry name" value="HrcA"/>
    <property type="match status" value="1"/>
</dbReference>
<evidence type="ECO:0000313" key="10">
    <source>
        <dbReference type="Proteomes" id="UP000199520"/>
    </source>
</evidence>
<dbReference type="PIRSF" id="PIRSF005485">
    <property type="entry name" value="HrcA"/>
    <property type="match status" value="1"/>
</dbReference>
<dbReference type="InterPro" id="IPR002571">
    <property type="entry name" value="HrcA"/>
</dbReference>
<dbReference type="PANTHER" id="PTHR34824">
    <property type="entry name" value="HEAT-INDUCIBLE TRANSCRIPTION REPRESSOR HRCA"/>
    <property type="match status" value="1"/>
</dbReference>
<sequence>MLDKRKRSILQAIVDDYISTAEPIGSRTIARKHDLGVSPATIRNEMADLELLGYIEQLHTSSGRIPSAKGYRFYVDSLLSPTQMSEREIALIKNWYQEKTRHVEEVFQETAKILSKITSNISLVLVPQVTQCAFKYLKFLPFDDCRTILVVVTDTGFVENKVIDIPTGLSFNDLQRIAEHINKRLSGLSFENIELSILREIQNEMLIDVNLFETALGILKQALVVEKNERLYLGGTTQLLSQPEFKNIEKVKSFLDMLEEEHLLANILQNQKNDGVIVTIGDENKYSGIQDCSMVQATYRIDGQVVGTVAVLGPTRMDYGKVMSVLEFMHNHLGEVLRKYKI</sequence>
<dbReference type="Gene3D" id="3.30.390.60">
    <property type="entry name" value="Heat-inducible transcription repressor hrca homolog, domain 3"/>
    <property type="match status" value="1"/>
</dbReference>
<dbReference type="STRING" id="1123291.SAMN04490355_1001124"/>
<dbReference type="InterPro" id="IPR023120">
    <property type="entry name" value="WHTH_transcript_rep_HrcA_IDD"/>
</dbReference>
<dbReference type="Gene3D" id="1.10.10.10">
    <property type="entry name" value="Winged helix-like DNA-binding domain superfamily/Winged helix DNA-binding domain"/>
    <property type="match status" value="1"/>
</dbReference>
<evidence type="ECO:0000313" key="9">
    <source>
        <dbReference type="EMBL" id="SFL32142.1"/>
    </source>
</evidence>
<organism evidence="9 10">
    <name type="scientific">Pelosinus propionicus DSM 13327</name>
    <dbReference type="NCBI Taxonomy" id="1123291"/>
    <lineage>
        <taxon>Bacteria</taxon>
        <taxon>Bacillati</taxon>
        <taxon>Bacillota</taxon>
        <taxon>Negativicutes</taxon>
        <taxon>Selenomonadales</taxon>
        <taxon>Sporomusaceae</taxon>
        <taxon>Pelosinus</taxon>
    </lineage>
</organism>
<evidence type="ECO:0000256" key="4">
    <source>
        <dbReference type="ARBA" id="ARBA00023163"/>
    </source>
</evidence>
<dbReference type="GO" id="GO:0045892">
    <property type="term" value="P:negative regulation of DNA-templated transcription"/>
    <property type="evidence" value="ECO:0007669"/>
    <property type="project" value="UniProtKB-UniRule"/>
</dbReference>
<dbReference type="NCBIfam" id="TIGR00331">
    <property type="entry name" value="hrcA"/>
    <property type="match status" value="1"/>
</dbReference>
<protein>
    <recommendedName>
        <fullName evidence="6">Heat-inducible transcription repressor HrcA</fullName>
    </recommendedName>
</protein>
<keyword evidence="2 6" id="KW-0805">Transcription regulation</keyword>
<gene>
    <name evidence="6" type="primary">hrcA</name>
    <name evidence="9" type="ORF">SAMN04490355_1001124</name>
</gene>
<keyword evidence="1 6" id="KW-0678">Repressor</keyword>
<dbReference type="InterPro" id="IPR036388">
    <property type="entry name" value="WH-like_DNA-bd_sf"/>
</dbReference>
<reference evidence="10" key="1">
    <citation type="submission" date="2016-10" db="EMBL/GenBank/DDBJ databases">
        <authorList>
            <person name="Varghese N."/>
            <person name="Submissions S."/>
        </authorList>
    </citation>
    <scope>NUCLEOTIDE SEQUENCE [LARGE SCALE GENOMIC DNA]</scope>
    <source>
        <strain evidence="10">DSM 13327</strain>
    </source>
</reference>
<evidence type="ECO:0000259" key="7">
    <source>
        <dbReference type="Pfam" id="PF01628"/>
    </source>
</evidence>
<feature type="domain" description="Winged helix-turn-helix transcription repressor HrcA DNA-binding" evidence="8">
    <location>
        <begin position="2"/>
        <end position="71"/>
    </location>
</feature>
<proteinExistence type="inferred from homology"/>
<dbReference type="SUPFAM" id="SSF46785">
    <property type="entry name" value="Winged helix' DNA-binding domain"/>
    <property type="match status" value="1"/>
</dbReference>
<name>A0A1I4GPZ8_9FIRM</name>
<dbReference type="Gene3D" id="3.30.450.40">
    <property type="match status" value="1"/>
</dbReference>
<dbReference type="FunFam" id="1.10.10.10:FF:000049">
    <property type="entry name" value="Heat-inducible transcription repressor HrcA"/>
    <property type="match status" value="1"/>
</dbReference>
<accession>A0A1I4GPZ8</accession>
<dbReference type="AlphaFoldDB" id="A0A1I4GPZ8"/>
<comment type="similarity">
    <text evidence="6">Belongs to the HrcA family.</text>
</comment>
<comment type="function">
    <text evidence="5 6">Negative regulator of class I heat shock genes (grpE-dnaK-dnaJ and groELS operons). Prevents heat-shock induction of these operons.</text>
</comment>
<evidence type="ECO:0000256" key="1">
    <source>
        <dbReference type="ARBA" id="ARBA00022491"/>
    </source>
</evidence>
<dbReference type="GO" id="GO:0003677">
    <property type="term" value="F:DNA binding"/>
    <property type="evidence" value="ECO:0007669"/>
    <property type="project" value="InterPro"/>
</dbReference>
<dbReference type="OrthoDB" id="9783139at2"/>
<evidence type="ECO:0000256" key="5">
    <source>
        <dbReference type="ARBA" id="ARBA00055319"/>
    </source>
</evidence>
<keyword evidence="4 6" id="KW-0804">Transcription</keyword>
<dbReference type="EMBL" id="FOTS01000001">
    <property type="protein sequence ID" value="SFL32142.1"/>
    <property type="molecule type" value="Genomic_DNA"/>
</dbReference>
<dbReference type="SUPFAM" id="SSF55781">
    <property type="entry name" value="GAF domain-like"/>
    <property type="match status" value="1"/>
</dbReference>
<evidence type="ECO:0000256" key="2">
    <source>
        <dbReference type="ARBA" id="ARBA00023015"/>
    </source>
</evidence>
<dbReference type="InterPro" id="IPR036390">
    <property type="entry name" value="WH_DNA-bd_sf"/>
</dbReference>
<dbReference type="HAMAP" id="MF_00081">
    <property type="entry name" value="HrcA"/>
    <property type="match status" value="1"/>
</dbReference>
<dbReference type="InterPro" id="IPR005104">
    <property type="entry name" value="WHTH_HrcA_DNA-bd"/>
</dbReference>
<keyword evidence="3 6" id="KW-0346">Stress response</keyword>
<evidence type="ECO:0000256" key="6">
    <source>
        <dbReference type="HAMAP-Rule" id="MF_00081"/>
    </source>
</evidence>
<dbReference type="PANTHER" id="PTHR34824:SF1">
    <property type="entry name" value="HEAT-INDUCIBLE TRANSCRIPTION REPRESSOR HRCA"/>
    <property type="match status" value="1"/>
</dbReference>
<dbReference type="Pfam" id="PF03444">
    <property type="entry name" value="WHD_HrcA"/>
    <property type="match status" value="1"/>
</dbReference>
<evidence type="ECO:0000256" key="3">
    <source>
        <dbReference type="ARBA" id="ARBA00023016"/>
    </source>
</evidence>
<dbReference type="InterPro" id="IPR029016">
    <property type="entry name" value="GAF-like_dom_sf"/>
</dbReference>
<keyword evidence="10" id="KW-1185">Reference proteome</keyword>
<dbReference type="RefSeq" id="WP_090931923.1">
    <property type="nucleotide sequence ID" value="NZ_FOTS01000001.1"/>
</dbReference>